<evidence type="ECO:0000313" key="12">
    <source>
        <dbReference type="RefSeq" id="XP_033573059.1"/>
    </source>
</evidence>
<dbReference type="Proteomes" id="UP000504636">
    <property type="component" value="Unplaced"/>
</dbReference>
<keyword evidence="11" id="KW-1185">Reference proteome</keyword>
<evidence type="ECO:0000256" key="2">
    <source>
        <dbReference type="ARBA" id="ARBA00010617"/>
    </source>
</evidence>
<evidence type="ECO:0000313" key="11">
    <source>
        <dbReference type="Proteomes" id="UP000504636"/>
    </source>
</evidence>
<dbReference type="InterPro" id="IPR050196">
    <property type="entry name" value="Cytochrome_P450_Monoox"/>
</dbReference>
<evidence type="ECO:0000256" key="8">
    <source>
        <dbReference type="PIRSR" id="PIRSR602403-1"/>
    </source>
</evidence>
<dbReference type="InterPro" id="IPR036396">
    <property type="entry name" value="Cyt_P450_sf"/>
</dbReference>
<dbReference type="EMBL" id="MU003708">
    <property type="protein sequence ID" value="KAF2806095.1"/>
    <property type="molecule type" value="Genomic_DNA"/>
</dbReference>
<keyword evidence="9" id="KW-1133">Transmembrane helix</keyword>
<dbReference type="GO" id="GO:0020037">
    <property type="term" value="F:heme binding"/>
    <property type="evidence" value="ECO:0007669"/>
    <property type="project" value="InterPro"/>
</dbReference>
<dbReference type="PRINTS" id="PR00465">
    <property type="entry name" value="EP450IV"/>
</dbReference>
<evidence type="ECO:0000256" key="6">
    <source>
        <dbReference type="ARBA" id="ARBA00023004"/>
    </source>
</evidence>
<comment type="similarity">
    <text evidence="2">Belongs to the cytochrome P450 family.</text>
</comment>
<accession>A0A6A6YDC4</accession>
<dbReference type="GO" id="GO:0005506">
    <property type="term" value="F:iron ion binding"/>
    <property type="evidence" value="ECO:0007669"/>
    <property type="project" value="InterPro"/>
</dbReference>
<reference evidence="10 12" key="1">
    <citation type="journal article" date="2020" name="Stud. Mycol.">
        <title>101 Dothideomycetes genomes: a test case for predicting lifestyles and emergence of pathogens.</title>
        <authorList>
            <person name="Haridas S."/>
            <person name="Albert R."/>
            <person name="Binder M."/>
            <person name="Bloem J."/>
            <person name="Labutti K."/>
            <person name="Salamov A."/>
            <person name="Andreopoulos B."/>
            <person name="Baker S."/>
            <person name="Barry K."/>
            <person name="Bills G."/>
            <person name="Bluhm B."/>
            <person name="Cannon C."/>
            <person name="Castanera R."/>
            <person name="Culley D."/>
            <person name="Daum C."/>
            <person name="Ezra D."/>
            <person name="Gonzalez J."/>
            <person name="Henrissat B."/>
            <person name="Kuo A."/>
            <person name="Liang C."/>
            <person name="Lipzen A."/>
            <person name="Lutzoni F."/>
            <person name="Magnuson J."/>
            <person name="Mondo S."/>
            <person name="Nolan M."/>
            <person name="Ohm R."/>
            <person name="Pangilinan J."/>
            <person name="Park H.-J."/>
            <person name="Ramirez L."/>
            <person name="Alfaro M."/>
            <person name="Sun H."/>
            <person name="Tritt A."/>
            <person name="Yoshinaga Y."/>
            <person name="Zwiers L.-H."/>
            <person name="Turgeon B."/>
            <person name="Goodwin S."/>
            <person name="Spatafora J."/>
            <person name="Crous P."/>
            <person name="Grigoriev I."/>
        </authorList>
    </citation>
    <scope>NUCLEOTIDE SEQUENCE</scope>
    <source>
        <strain evidence="10 12">CBS 304.34</strain>
    </source>
</reference>
<evidence type="ECO:0000256" key="5">
    <source>
        <dbReference type="ARBA" id="ARBA00023002"/>
    </source>
</evidence>
<name>A0A6A6YDC4_9PEZI</name>
<dbReference type="Gene3D" id="1.10.630.10">
    <property type="entry name" value="Cytochrome P450"/>
    <property type="match status" value="1"/>
</dbReference>
<dbReference type="Pfam" id="PF00067">
    <property type="entry name" value="p450"/>
    <property type="match status" value="1"/>
</dbReference>
<sequence length="538" mass="61397">MFISRFTLQVGLSILTAWLVYFIAKLVRVRRSYRNLPKPPHSFLWGHLKLMGEMTAMFPSNMHPHALVTTMSQKYDLPGAFYLDLWPVTEPWLVITDPDTAQHTVLKVYPKHHANADVLEPLVGSGNIAAVNGEEWRVLHRMVSPAFNSTHIKNMSAMVSDQVKVFGDKLKKFAETGEVFSLEKQLSQLLFDTTGMTVYNILFHAQTIESAWLKDMKGIQENWVIQRESWNPITKAVHILKRKAASWRDNRYVKQKIIERVAEIKRDNVELKSRRGLSILDLLLFDRLEEFKNSNKSTAEILDKKFMNMMLVNLKAILMGGQGTTTDTLCYIFMLLSLHPVALARLRAEHDAVFSPSTITTHDMIRDTPYRLNDLPYTTGVIKETLRLYPVGFVVRSGDRTGHLPYNGAQLPTAAHMICLAHPTMHLNPSIFPSPKEFRPERFLDGAEVEIPRNAYRPFELGPRGCLGKELAMDEMRIVLLLTAREFDFECANVVPNEKPRCEWTDLDTVVGDVAFQELGFEAKPRGGMMMKVSKRVV</sequence>
<organism evidence="10">
    <name type="scientific">Mytilinidion resinicola</name>
    <dbReference type="NCBI Taxonomy" id="574789"/>
    <lineage>
        <taxon>Eukaryota</taxon>
        <taxon>Fungi</taxon>
        <taxon>Dikarya</taxon>
        <taxon>Ascomycota</taxon>
        <taxon>Pezizomycotina</taxon>
        <taxon>Dothideomycetes</taxon>
        <taxon>Pleosporomycetidae</taxon>
        <taxon>Mytilinidiales</taxon>
        <taxon>Mytilinidiaceae</taxon>
        <taxon>Mytilinidion</taxon>
    </lineage>
</organism>
<evidence type="ECO:0000256" key="7">
    <source>
        <dbReference type="ARBA" id="ARBA00023033"/>
    </source>
</evidence>
<feature type="binding site" description="axial binding residue" evidence="8">
    <location>
        <position position="466"/>
    </location>
    <ligand>
        <name>heme</name>
        <dbReference type="ChEBI" id="CHEBI:30413"/>
    </ligand>
    <ligandPart>
        <name>Fe</name>
        <dbReference type="ChEBI" id="CHEBI:18248"/>
    </ligandPart>
</feature>
<comment type="cofactor">
    <cofactor evidence="1 8">
        <name>heme</name>
        <dbReference type="ChEBI" id="CHEBI:30413"/>
    </cofactor>
</comment>
<dbReference type="OrthoDB" id="10029320at2759"/>
<dbReference type="AlphaFoldDB" id="A0A6A6YDC4"/>
<keyword evidence="9" id="KW-0472">Membrane</keyword>
<dbReference type="PRINTS" id="PR00385">
    <property type="entry name" value="P450"/>
</dbReference>
<keyword evidence="9" id="KW-0812">Transmembrane</keyword>
<keyword evidence="3 8" id="KW-0349">Heme</keyword>
<keyword evidence="5" id="KW-0560">Oxidoreductase</keyword>
<dbReference type="GO" id="GO:0016705">
    <property type="term" value="F:oxidoreductase activity, acting on paired donors, with incorporation or reduction of molecular oxygen"/>
    <property type="evidence" value="ECO:0007669"/>
    <property type="project" value="InterPro"/>
</dbReference>
<gene>
    <name evidence="10 12" type="ORF">BDZ99DRAFT_423545</name>
</gene>
<feature type="transmembrane region" description="Helical" evidence="9">
    <location>
        <begin position="6"/>
        <end position="24"/>
    </location>
</feature>
<evidence type="ECO:0000256" key="9">
    <source>
        <dbReference type="SAM" id="Phobius"/>
    </source>
</evidence>
<evidence type="ECO:0000256" key="4">
    <source>
        <dbReference type="ARBA" id="ARBA00022723"/>
    </source>
</evidence>
<dbReference type="GO" id="GO:0004497">
    <property type="term" value="F:monooxygenase activity"/>
    <property type="evidence" value="ECO:0007669"/>
    <property type="project" value="UniProtKB-KW"/>
</dbReference>
<dbReference type="InterPro" id="IPR001128">
    <property type="entry name" value="Cyt_P450"/>
</dbReference>
<dbReference type="PANTHER" id="PTHR24291">
    <property type="entry name" value="CYTOCHROME P450 FAMILY 4"/>
    <property type="match status" value="1"/>
</dbReference>
<dbReference type="InterPro" id="IPR002403">
    <property type="entry name" value="Cyt_P450_E_grp-IV"/>
</dbReference>
<protein>
    <submittedName>
        <fullName evidence="10 12">Cytochrome P450 3A30</fullName>
    </submittedName>
</protein>
<dbReference type="SUPFAM" id="SSF48264">
    <property type="entry name" value="Cytochrome P450"/>
    <property type="match status" value="1"/>
</dbReference>
<reference evidence="12" key="2">
    <citation type="submission" date="2020-04" db="EMBL/GenBank/DDBJ databases">
        <authorList>
            <consortium name="NCBI Genome Project"/>
        </authorList>
    </citation>
    <scope>NUCLEOTIDE SEQUENCE</scope>
    <source>
        <strain evidence="12">CBS 304.34</strain>
    </source>
</reference>
<evidence type="ECO:0000256" key="1">
    <source>
        <dbReference type="ARBA" id="ARBA00001971"/>
    </source>
</evidence>
<dbReference type="RefSeq" id="XP_033573059.1">
    <property type="nucleotide sequence ID" value="XM_033717032.1"/>
</dbReference>
<dbReference type="GeneID" id="54457925"/>
<evidence type="ECO:0000313" key="10">
    <source>
        <dbReference type="EMBL" id="KAF2806095.1"/>
    </source>
</evidence>
<evidence type="ECO:0000256" key="3">
    <source>
        <dbReference type="ARBA" id="ARBA00022617"/>
    </source>
</evidence>
<proteinExistence type="inferred from homology"/>
<reference evidence="12" key="3">
    <citation type="submission" date="2025-04" db="UniProtKB">
        <authorList>
            <consortium name="RefSeq"/>
        </authorList>
    </citation>
    <scope>IDENTIFICATION</scope>
    <source>
        <strain evidence="12">CBS 304.34</strain>
    </source>
</reference>
<keyword evidence="7" id="KW-0503">Monooxygenase</keyword>
<keyword evidence="4 8" id="KW-0479">Metal-binding</keyword>
<keyword evidence="6 8" id="KW-0408">Iron</keyword>
<dbReference type="PANTHER" id="PTHR24291:SF50">
    <property type="entry name" value="BIFUNCTIONAL ALBAFLAVENONE MONOOXYGENASE_TERPENE SYNTHASE"/>
    <property type="match status" value="1"/>
</dbReference>